<feature type="transmembrane region" description="Helical" evidence="1">
    <location>
        <begin position="123"/>
        <end position="144"/>
    </location>
</feature>
<dbReference type="Pfam" id="PF20151">
    <property type="entry name" value="DUF6533"/>
    <property type="match status" value="1"/>
</dbReference>
<evidence type="ECO:0000313" key="3">
    <source>
        <dbReference type="EMBL" id="EIW77666.1"/>
    </source>
</evidence>
<feature type="transmembrane region" description="Helical" evidence="1">
    <location>
        <begin position="21"/>
        <end position="40"/>
    </location>
</feature>
<feature type="domain" description="DUF6533" evidence="2">
    <location>
        <begin position="22"/>
        <end position="67"/>
    </location>
</feature>
<keyword evidence="1" id="KW-0812">Transmembrane</keyword>
<keyword evidence="1" id="KW-0472">Membrane</keyword>
<dbReference type="GeneID" id="19205853"/>
<evidence type="ECO:0000259" key="2">
    <source>
        <dbReference type="Pfam" id="PF20151"/>
    </source>
</evidence>
<feature type="transmembrane region" description="Helical" evidence="1">
    <location>
        <begin position="87"/>
        <end position="111"/>
    </location>
</feature>
<comment type="caution">
    <text evidence="3">The sequence shown here is derived from an EMBL/GenBank/DDBJ whole genome shotgun (WGS) entry which is preliminary data.</text>
</comment>
<accession>A0A5M3MF88</accession>
<proteinExistence type="predicted"/>
<evidence type="ECO:0000256" key="1">
    <source>
        <dbReference type="SAM" id="Phobius"/>
    </source>
</evidence>
<keyword evidence="4" id="KW-1185">Reference proteome</keyword>
<dbReference type="Proteomes" id="UP000053558">
    <property type="component" value="Unassembled WGS sequence"/>
</dbReference>
<dbReference type="RefSeq" id="XP_007772045.1">
    <property type="nucleotide sequence ID" value="XM_007773855.1"/>
</dbReference>
<dbReference type="EMBL" id="JH711583">
    <property type="protein sequence ID" value="EIW77666.1"/>
    <property type="molecule type" value="Genomic_DNA"/>
</dbReference>
<dbReference type="KEGG" id="cput:CONPUDRAFT_167766"/>
<feature type="non-terminal residue" evidence="3">
    <location>
        <position position="213"/>
    </location>
</feature>
<feature type="transmembrane region" description="Helical" evidence="1">
    <location>
        <begin position="52"/>
        <end position="75"/>
    </location>
</feature>
<sequence length="213" mass="24092">MPRIETSPNPMPLLSRQQDDSYLYVSVAMLVLYDYVLCLNREVDSIWMSRPSWMTCCYAFLRYTGIFYAMIGFLLDLPVPLSDNASYSLYIMLGAAFTSVQLLTVQGIMTARICALYGNSRKIVTFYCVLYAIIQVPDAVLYVIEGVKPYGNTSQEGVMMGVPRCVLVSPGVFPIAKANRAYVYITMAYDLILFVMLVYRWLSHVKIHGTSKT</sequence>
<dbReference type="AlphaFoldDB" id="A0A5M3MF88"/>
<feature type="transmembrane region" description="Helical" evidence="1">
    <location>
        <begin position="181"/>
        <end position="202"/>
    </location>
</feature>
<name>A0A5M3MF88_CONPW</name>
<organism evidence="3 4">
    <name type="scientific">Coniophora puteana (strain RWD-64-598)</name>
    <name type="common">Brown rot fungus</name>
    <dbReference type="NCBI Taxonomy" id="741705"/>
    <lineage>
        <taxon>Eukaryota</taxon>
        <taxon>Fungi</taxon>
        <taxon>Dikarya</taxon>
        <taxon>Basidiomycota</taxon>
        <taxon>Agaricomycotina</taxon>
        <taxon>Agaricomycetes</taxon>
        <taxon>Agaricomycetidae</taxon>
        <taxon>Boletales</taxon>
        <taxon>Coniophorineae</taxon>
        <taxon>Coniophoraceae</taxon>
        <taxon>Coniophora</taxon>
    </lineage>
</organism>
<keyword evidence="1" id="KW-1133">Transmembrane helix</keyword>
<gene>
    <name evidence="3" type="ORF">CONPUDRAFT_167766</name>
</gene>
<dbReference type="InterPro" id="IPR045340">
    <property type="entry name" value="DUF6533"/>
</dbReference>
<reference evidence="4" key="1">
    <citation type="journal article" date="2012" name="Science">
        <title>The Paleozoic origin of enzymatic lignin decomposition reconstructed from 31 fungal genomes.</title>
        <authorList>
            <person name="Floudas D."/>
            <person name="Binder M."/>
            <person name="Riley R."/>
            <person name="Barry K."/>
            <person name="Blanchette R.A."/>
            <person name="Henrissat B."/>
            <person name="Martinez A.T."/>
            <person name="Otillar R."/>
            <person name="Spatafora J.W."/>
            <person name="Yadav J.S."/>
            <person name="Aerts A."/>
            <person name="Benoit I."/>
            <person name="Boyd A."/>
            <person name="Carlson A."/>
            <person name="Copeland A."/>
            <person name="Coutinho P.M."/>
            <person name="de Vries R.P."/>
            <person name="Ferreira P."/>
            <person name="Findley K."/>
            <person name="Foster B."/>
            <person name="Gaskell J."/>
            <person name="Glotzer D."/>
            <person name="Gorecki P."/>
            <person name="Heitman J."/>
            <person name="Hesse C."/>
            <person name="Hori C."/>
            <person name="Igarashi K."/>
            <person name="Jurgens J.A."/>
            <person name="Kallen N."/>
            <person name="Kersten P."/>
            <person name="Kohler A."/>
            <person name="Kuees U."/>
            <person name="Kumar T.K.A."/>
            <person name="Kuo A."/>
            <person name="LaButti K."/>
            <person name="Larrondo L.F."/>
            <person name="Lindquist E."/>
            <person name="Ling A."/>
            <person name="Lombard V."/>
            <person name="Lucas S."/>
            <person name="Lundell T."/>
            <person name="Martin R."/>
            <person name="McLaughlin D.J."/>
            <person name="Morgenstern I."/>
            <person name="Morin E."/>
            <person name="Murat C."/>
            <person name="Nagy L.G."/>
            <person name="Nolan M."/>
            <person name="Ohm R.A."/>
            <person name="Patyshakuliyeva A."/>
            <person name="Rokas A."/>
            <person name="Ruiz-Duenas F.J."/>
            <person name="Sabat G."/>
            <person name="Salamov A."/>
            <person name="Samejima M."/>
            <person name="Schmutz J."/>
            <person name="Slot J.C."/>
            <person name="St John F."/>
            <person name="Stenlid J."/>
            <person name="Sun H."/>
            <person name="Sun S."/>
            <person name="Syed K."/>
            <person name="Tsang A."/>
            <person name="Wiebenga A."/>
            <person name="Young D."/>
            <person name="Pisabarro A."/>
            <person name="Eastwood D.C."/>
            <person name="Martin F."/>
            <person name="Cullen D."/>
            <person name="Grigoriev I.V."/>
            <person name="Hibbett D.S."/>
        </authorList>
    </citation>
    <scope>NUCLEOTIDE SEQUENCE [LARGE SCALE GENOMIC DNA]</scope>
    <source>
        <strain evidence="4">RWD-64-598 SS2</strain>
    </source>
</reference>
<dbReference type="OrthoDB" id="2636268at2759"/>
<protein>
    <recommendedName>
        <fullName evidence="2">DUF6533 domain-containing protein</fullName>
    </recommendedName>
</protein>
<evidence type="ECO:0000313" key="4">
    <source>
        <dbReference type="Proteomes" id="UP000053558"/>
    </source>
</evidence>